<evidence type="ECO:0000313" key="4">
    <source>
        <dbReference type="Proteomes" id="UP000319103"/>
    </source>
</evidence>
<evidence type="ECO:0000256" key="2">
    <source>
        <dbReference type="SAM" id="Phobius"/>
    </source>
</evidence>
<evidence type="ECO:0000313" key="3">
    <source>
        <dbReference type="EMBL" id="TQF03234.1"/>
    </source>
</evidence>
<evidence type="ECO:0000256" key="1">
    <source>
        <dbReference type="SAM" id="MobiDB-lite"/>
    </source>
</evidence>
<dbReference type="Proteomes" id="UP000319103">
    <property type="component" value="Unassembled WGS sequence"/>
</dbReference>
<keyword evidence="4" id="KW-1185">Reference proteome</keyword>
<feature type="transmembrane region" description="Helical" evidence="2">
    <location>
        <begin position="129"/>
        <end position="151"/>
    </location>
</feature>
<dbReference type="Pfam" id="PF04341">
    <property type="entry name" value="DUF485"/>
    <property type="match status" value="1"/>
</dbReference>
<dbReference type="RefSeq" id="WP_141633902.1">
    <property type="nucleotide sequence ID" value="NZ_VIGB01000003.1"/>
</dbReference>
<name>A0A540W4E9_9ACTN</name>
<feature type="transmembrane region" description="Helical" evidence="2">
    <location>
        <begin position="163"/>
        <end position="185"/>
    </location>
</feature>
<keyword evidence="2" id="KW-0812">Transmembrane</keyword>
<dbReference type="PANTHER" id="PTHR38441">
    <property type="entry name" value="INTEGRAL MEMBRANE PROTEIN-RELATED"/>
    <property type="match status" value="1"/>
</dbReference>
<proteinExistence type="predicted"/>
<reference evidence="3 4" key="1">
    <citation type="submission" date="2019-06" db="EMBL/GenBank/DDBJ databases">
        <title>Description of Kitasatospora acidophila sp. nov. isolated from pine grove soil, and reclassification of Streptomyces novaecaesareae to Kitasatospora novaeceasareae comb. nov.</title>
        <authorList>
            <person name="Kim M.J."/>
        </authorList>
    </citation>
    <scope>NUCLEOTIDE SEQUENCE [LARGE SCALE GENOMIC DNA]</scope>
    <source>
        <strain evidence="3 4">MMS16-CNU292</strain>
    </source>
</reference>
<feature type="compositionally biased region" description="Basic and acidic residues" evidence="1">
    <location>
        <begin position="1"/>
        <end position="22"/>
    </location>
</feature>
<keyword evidence="2" id="KW-1133">Transmembrane helix</keyword>
<protein>
    <submittedName>
        <fullName evidence="3">DUF485 domain-containing protein</fullName>
    </submittedName>
</protein>
<dbReference type="EMBL" id="VIGB01000003">
    <property type="protein sequence ID" value="TQF03234.1"/>
    <property type="molecule type" value="Genomic_DNA"/>
</dbReference>
<dbReference type="InterPro" id="IPR007436">
    <property type="entry name" value="DUF485"/>
</dbReference>
<feature type="region of interest" description="Disordered" evidence="1">
    <location>
        <begin position="1"/>
        <end position="105"/>
    </location>
</feature>
<organism evidence="3 4">
    <name type="scientific">Kitasatospora acidiphila</name>
    <dbReference type="NCBI Taxonomy" id="2567942"/>
    <lineage>
        <taxon>Bacteria</taxon>
        <taxon>Bacillati</taxon>
        <taxon>Actinomycetota</taxon>
        <taxon>Actinomycetes</taxon>
        <taxon>Kitasatosporales</taxon>
        <taxon>Streptomycetaceae</taxon>
        <taxon>Kitasatospora</taxon>
    </lineage>
</organism>
<dbReference type="OrthoDB" id="3543412at2"/>
<accession>A0A540W4E9</accession>
<gene>
    <name evidence="3" type="ORF">E6W39_14490</name>
</gene>
<sequence length="208" mass="22909">MHDSLHESLHESAHELRHESLHESGSPATRPDSPLTAQTTGRPTGGRSQRTGSTVFAEPDESARSVLSTESAESTGTTSAIPAQRPSGVPGSPGSLSEDREQDPVAAEVYREVQQSQAFQEIRRSHRRFVFPATAAFVCWYLFYVTVLAAAPGLMRTQLAGPFSVAWLLGLLQFASTFVITWLYARNARTKRDRAALGLRWDTQDQLR</sequence>
<dbReference type="PANTHER" id="PTHR38441:SF1">
    <property type="entry name" value="MEMBRANE PROTEIN"/>
    <property type="match status" value="1"/>
</dbReference>
<feature type="compositionally biased region" description="Polar residues" evidence="1">
    <location>
        <begin position="35"/>
        <end position="54"/>
    </location>
</feature>
<feature type="compositionally biased region" description="Low complexity" evidence="1">
    <location>
        <begin position="68"/>
        <end position="95"/>
    </location>
</feature>
<keyword evidence="2" id="KW-0472">Membrane</keyword>
<comment type="caution">
    <text evidence="3">The sequence shown here is derived from an EMBL/GenBank/DDBJ whole genome shotgun (WGS) entry which is preliminary data.</text>
</comment>
<dbReference type="AlphaFoldDB" id="A0A540W4E9"/>